<keyword evidence="5" id="KW-0326">Glycosidase</keyword>
<evidence type="ECO:0000256" key="7">
    <source>
        <dbReference type="SAM" id="SignalP"/>
    </source>
</evidence>
<dbReference type="GO" id="GO:0030203">
    <property type="term" value="P:glycosaminoglycan metabolic process"/>
    <property type="evidence" value="ECO:0007669"/>
    <property type="project" value="TreeGrafter"/>
</dbReference>
<dbReference type="GO" id="GO:0004563">
    <property type="term" value="F:beta-N-acetylhexosaminidase activity"/>
    <property type="evidence" value="ECO:0007669"/>
    <property type="project" value="UniProtKB-EC"/>
</dbReference>
<evidence type="ECO:0000256" key="2">
    <source>
        <dbReference type="ARBA" id="ARBA00006285"/>
    </source>
</evidence>
<dbReference type="Gene3D" id="3.30.379.10">
    <property type="entry name" value="Chitobiase/beta-hexosaminidase domain 2-like"/>
    <property type="match status" value="1"/>
</dbReference>
<dbReference type="InterPro" id="IPR015883">
    <property type="entry name" value="Glyco_hydro_20_cat"/>
</dbReference>
<evidence type="ECO:0000313" key="10">
    <source>
        <dbReference type="EMBL" id="TCO59910.1"/>
    </source>
</evidence>
<feature type="chain" id="PRO_5020994151" description="beta-N-acetylhexosaminidase" evidence="7">
    <location>
        <begin position="34"/>
        <end position="544"/>
    </location>
</feature>
<proteinExistence type="inferred from homology"/>
<dbReference type="Pfam" id="PF02838">
    <property type="entry name" value="Glyco_hydro_20b"/>
    <property type="match status" value="1"/>
</dbReference>
<feature type="domain" description="Glycoside hydrolase family 20 catalytic" evidence="8">
    <location>
        <begin position="185"/>
        <end position="504"/>
    </location>
</feature>
<dbReference type="Pfam" id="PF00728">
    <property type="entry name" value="Glyco_hydro_20"/>
    <property type="match status" value="1"/>
</dbReference>
<gene>
    <name evidence="10" type="ORF">EV192_104753</name>
</gene>
<dbReference type="EMBL" id="SLWS01000004">
    <property type="protein sequence ID" value="TCO59910.1"/>
    <property type="molecule type" value="Genomic_DNA"/>
</dbReference>
<evidence type="ECO:0000256" key="5">
    <source>
        <dbReference type="ARBA" id="ARBA00023295"/>
    </source>
</evidence>
<evidence type="ECO:0000256" key="1">
    <source>
        <dbReference type="ARBA" id="ARBA00001231"/>
    </source>
</evidence>
<evidence type="ECO:0000256" key="6">
    <source>
        <dbReference type="PIRSR" id="PIRSR625705-1"/>
    </source>
</evidence>
<dbReference type="RefSeq" id="WP_132118160.1">
    <property type="nucleotide sequence ID" value="NZ_SLWS01000004.1"/>
</dbReference>
<feature type="domain" description="Beta-hexosaminidase bacterial type N-terminal" evidence="9">
    <location>
        <begin position="45"/>
        <end position="182"/>
    </location>
</feature>
<comment type="caution">
    <text evidence="10">The sequence shown here is derived from an EMBL/GenBank/DDBJ whole genome shotgun (WGS) entry which is preliminary data.</text>
</comment>
<organism evidence="10 11">
    <name type="scientific">Actinocrispum wychmicini</name>
    <dbReference type="NCBI Taxonomy" id="1213861"/>
    <lineage>
        <taxon>Bacteria</taxon>
        <taxon>Bacillati</taxon>
        <taxon>Actinomycetota</taxon>
        <taxon>Actinomycetes</taxon>
        <taxon>Pseudonocardiales</taxon>
        <taxon>Pseudonocardiaceae</taxon>
        <taxon>Actinocrispum</taxon>
    </lineage>
</organism>
<dbReference type="Proteomes" id="UP000295680">
    <property type="component" value="Unassembled WGS sequence"/>
</dbReference>
<feature type="active site" description="Proton donor" evidence="6">
    <location>
        <position position="349"/>
    </location>
</feature>
<feature type="signal peptide" evidence="7">
    <location>
        <begin position="1"/>
        <end position="33"/>
    </location>
</feature>
<dbReference type="InterPro" id="IPR015882">
    <property type="entry name" value="HEX_bac_N"/>
</dbReference>
<dbReference type="SUPFAM" id="SSF55545">
    <property type="entry name" value="beta-N-acetylhexosaminidase-like domain"/>
    <property type="match status" value="1"/>
</dbReference>
<dbReference type="AlphaFoldDB" id="A0A4V2S7H7"/>
<dbReference type="EC" id="3.2.1.52" evidence="3"/>
<dbReference type="InterPro" id="IPR025705">
    <property type="entry name" value="Beta_hexosaminidase_sua/sub"/>
</dbReference>
<dbReference type="InterPro" id="IPR017853">
    <property type="entry name" value="GH"/>
</dbReference>
<comment type="similarity">
    <text evidence="2">Belongs to the glycosyl hydrolase 20 family.</text>
</comment>
<dbReference type="GO" id="GO:0005975">
    <property type="term" value="P:carbohydrate metabolic process"/>
    <property type="evidence" value="ECO:0007669"/>
    <property type="project" value="InterPro"/>
</dbReference>
<keyword evidence="7" id="KW-0732">Signal</keyword>
<accession>A0A4V2S7H7</accession>
<dbReference type="Gene3D" id="3.20.20.80">
    <property type="entry name" value="Glycosidases"/>
    <property type="match status" value="1"/>
</dbReference>
<evidence type="ECO:0000259" key="8">
    <source>
        <dbReference type="Pfam" id="PF00728"/>
    </source>
</evidence>
<dbReference type="PRINTS" id="PR00738">
    <property type="entry name" value="GLHYDRLASE20"/>
</dbReference>
<evidence type="ECO:0000259" key="9">
    <source>
        <dbReference type="Pfam" id="PF02838"/>
    </source>
</evidence>
<evidence type="ECO:0000256" key="3">
    <source>
        <dbReference type="ARBA" id="ARBA00012663"/>
    </source>
</evidence>
<dbReference type="CDD" id="cd06568">
    <property type="entry name" value="GH20_SpHex_like"/>
    <property type="match status" value="1"/>
</dbReference>
<keyword evidence="4" id="KW-0378">Hydrolase</keyword>
<reference evidence="10 11" key="1">
    <citation type="submission" date="2019-03" db="EMBL/GenBank/DDBJ databases">
        <title>Genomic Encyclopedia of Type Strains, Phase IV (KMG-IV): sequencing the most valuable type-strain genomes for metagenomic binning, comparative biology and taxonomic classification.</title>
        <authorList>
            <person name="Goeker M."/>
        </authorList>
    </citation>
    <scope>NUCLEOTIDE SEQUENCE [LARGE SCALE GENOMIC DNA]</scope>
    <source>
        <strain evidence="10 11">DSM 45934</strain>
    </source>
</reference>
<name>A0A4V2S7H7_9PSEU</name>
<comment type="catalytic activity">
    <reaction evidence="1">
        <text>Hydrolysis of terminal non-reducing N-acetyl-D-hexosamine residues in N-acetyl-beta-D-hexosaminides.</text>
        <dbReference type="EC" id="3.2.1.52"/>
    </reaction>
</comment>
<dbReference type="SUPFAM" id="SSF51445">
    <property type="entry name" value="(Trans)glycosidases"/>
    <property type="match status" value="1"/>
</dbReference>
<evidence type="ECO:0000313" key="11">
    <source>
        <dbReference type="Proteomes" id="UP000295680"/>
    </source>
</evidence>
<sequence>MTLRTNRARRRAATSCLLLASLASVLLPAGASAAPTAAEPTSMQRIVPAPAVVQPNPAATYQVGPGTVVFTSWRSPDALQIGQQLAGVLRPSTGYLIPVIPVPPVDRPLPGISLTLGGADPQVGDEGYQLDVTDRSVVIRANKPAGLFAGVQSLRQLLPGAVEARSRQAGPWTVPGGRIVDYPRYQHRGAMLDVARHFLTVKDVQRYIDQITLYKINYLHLHLTDEQGWRIEIPGWPKLTQIGGSTQVGGGPAGYYTTADYRAILEYARKRYLTVVPEIDGPAHSNAALASYAELNCDGKAQPLFTGVGPAPNGTLCINKPITYKFLDDVIGRIAELTPGPYVDVGGDESISTTPADYATYMHQVEQIVAKHGKRLMGWGAALTVTNPATSTGQFWIYDGTEDKLAQTTHEGATVVMSPCVFSYLDMKYTPTVPADPLGLRWAGYIEVQTAYSWDPTWVLPGVLDSAVLGVETPLWTETVSSVADVDFMAFPRLPAIAEIGWSPLATHDWAGFSGRLAAQGPRWDAMRVNYYRSPQIPWPAGAR</sequence>
<dbReference type="PANTHER" id="PTHR22600">
    <property type="entry name" value="BETA-HEXOSAMINIDASE"/>
    <property type="match status" value="1"/>
</dbReference>
<keyword evidence="11" id="KW-1185">Reference proteome</keyword>
<dbReference type="PANTHER" id="PTHR22600:SF57">
    <property type="entry name" value="BETA-N-ACETYLHEXOSAMINIDASE"/>
    <property type="match status" value="1"/>
</dbReference>
<dbReference type="OrthoDB" id="9763537at2"/>
<dbReference type="InterPro" id="IPR029018">
    <property type="entry name" value="Hex-like_dom2"/>
</dbReference>
<protein>
    <recommendedName>
        <fullName evidence="3">beta-N-acetylhexosaminidase</fullName>
        <ecNumber evidence="3">3.2.1.52</ecNumber>
    </recommendedName>
</protein>
<evidence type="ECO:0000256" key="4">
    <source>
        <dbReference type="ARBA" id="ARBA00022801"/>
    </source>
</evidence>
<dbReference type="GO" id="GO:0016020">
    <property type="term" value="C:membrane"/>
    <property type="evidence" value="ECO:0007669"/>
    <property type="project" value="TreeGrafter"/>
</dbReference>